<evidence type="ECO:0000313" key="1">
    <source>
        <dbReference type="EMBL" id="KAK9199035.1"/>
    </source>
</evidence>
<evidence type="ECO:0000313" key="2">
    <source>
        <dbReference type="Proteomes" id="UP001428341"/>
    </source>
</evidence>
<reference evidence="1 2" key="1">
    <citation type="submission" date="2024-05" db="EMBL/GenBank/DDBJ databases">
        <title>Haplotype-resolved chromosome-level genome assembly of Huyou (Citrus changshanensis).</title>
        <authorList>
            <person name="Miao C."/>
            <person name="Chen W."/>
            <person name="Wu Y."/>
            <person name="Wang L."/>
            <person name="Zhao S."/>
            <person name="Grierson D."/>
            <person name="Xu C."/>
            <person name="Chen K."/>
        </authorList>
    </citation>
    <scope>NUCLEOTIDE SEQUENCE [LARGE SCALE GENOMIC DNA]</scope>
    <source>
        <strain evidence="1">01-14</strain>
        <tissue evidence="1">Leaf</tissue>
    </source>
</reference>
<keyword evidence="2" id="KW-1185">Reference proteome</keyword>
<comment type="caution">
    <text evidence="1">The sequence shown here is derived from an EMBL/GenBank/DDBJ whole genome shotgun (WGS) entry which is preliminary data.</text>
</comment>
<proteinExistence type="predicted"/>
<protein>
    <submittedName>
        <fullName evidence="1">Uncharacterized protein</fullName>
    </submittedName>
</protein>
<accession>A0AAP0MBS0</accession>
<dbReference type="Proteomes" id="UP001428341">
    <property type="component" value="Unassembled WGS sequence"/>
</dbReference>
<organism evidence="1 2">
    <name type="scientific">Citrus x changshan-huyou</name>
    <dbReference type="NCBI Taxonomy" id="2935761"/>
    <lineage>
        <taxon>Eukaryota</taxon>
        <taxon>Viridiplantae</taxon>
        <taxon>Streptophyta</taxon>
        <taxon>Embryophyta</taxon>
        <taxon>Tracheophyta</taxon>
        <taxon>Spermatophyta</taxon>
        <taxon>Magnoliopsida</taxon>
        <taxon>eudicotyledons</taxon>
        <taxon>Gunneridae</taxon>
        <taxon>Pentapetalae</taxon>
        <taxon>rosids</taxon>
        <taxon>malvids</taxon>
        <taxon>Sapindales</taxon>
        <taxon>Rutaceae</taxon>
        <taxon>Aurantioideae</taxon>
        <taxon>Citrus</taxon>
    </lineage>
</organism>
<name>A0AAP0MBS0_9ROSI</name>
<sequence>MNKRKGNFRIPPLRFALATLRENQLPWHLVPSSMHLQVLVSLKPMVVDLTYISVCTNKVLGDEDTTSASGSIRWADNAWRSVGEAQKTLQMQTLSD</sequence>
<dbReference type="AlphaFoldDB" id="A0AAP0MBS0"/>
<dbReference type="EMBL" id="JBCGBO010000005">
    <property type="protein sequence ID" value="KAK9199035.1"/>
    <property type="molecule type" value="Genomic_DNA"/>
</dbReference>
<gene>
    <name evidence="1" type="ORF">WN944_014222</name>
</gene>